<evidence type="ECO:0000259" key="2">
    <source>
        <dbReference type="PROSITE" id="PS50937"/>
    </source>
</evidence>
<dbReference type="Pfam" id="PF13411">
    <property type="entry name" value="MerR_1"/>
    <property type="match status" value="1"/>
</dbReference>
<name>A0AAU8DTQ4_9ACTN</name>
<sequence>MNAMRSKEIAELAGVSVRTLRHYHQIGILPEPHRGSNNYRHYTLANVGTLLRIRRLVALGVTLDQVPAFLDDEVERSDVLLDELDRGLAARIAELRDQRAVIAQLRAQQHRPDLPRGLDTLAALVGAAGSNLADLERDAFLVVAGLTGDTHESDLLSLSAALQRADRAGALSSVAHRYKDLEPDTSAAEVVSVVDELLTLLGNHLVDFLTSSSGQKIRRAAARKVLEIHSDPRLSTAQAAVLRVFGDRLQALIDDDPDAGRATEPGR</sequence>
<dbReference type="InterPro" id="IPR009061">
    <property type="entry name" value="DNA-bd_dom_put_sf"/>
</dbReference>
<feature type="domain" description="HTH merR-type" evidence="2">
    <location>
        <begin position="3"/>
        <end position="72"/>
    </location>
</feature>
<dbReference type="EMBL" id="CP159218">
    <property type="protein sequence ID" value="XCG65231.1"/>
    <property type="molecule type" value="Genomic_DNA"/>
</dbReference>
<keyword evidence="1" id="KW-0238">DNA-binding</keyword>
<evidence type="ECO:0000256" key="1">
    <source>
        <dbReference type="ARBA" id="ARBA00023125"/>
    </source>
</evidence>
<protein>
    <submittedName>
        <fullName evidence="3">MerR family transcriptional regulator</fullName>
    </submittedName>
</protein>
<organism evidence="3">
    <name type="scientific">Nakamurella sp. A5-74</name>
    <dbReference type="NCBI Taxonomy" id="3158264"/>
    <lineage>
        <taxon>Bacteria</taxon>
        <taxon>Bacillati</taxon>
        <taxon>Actinomycetota</taxon>
        <taxon>Actinomycetes</taxon>
        <taxon>Nakamurellales</taxon>
        <taxon>Nakamurellaceae</taxon>
        <taxon>Nakamurella</taxon>
    </lineage>
</organism>
<dbReference type="InterPro" id="IPR000551">
    <property type="entry name" value="MerR-type_HTH_dom"/>
</dbReference>
<dbReference type="InterPro" id="IPR047057">
    <property type="entry name" value="MerR_fam"/>
</dbReference>
<dbReference type="RefSeq" id="WP_353650840.1">
    <property type="nucleotide sequence ID" value="NZ_CP159218.1"/>
</dbReference>
<proteinExistence type="predicted"/>
<dbReference type="GO" id="GO:0003700">
    <property type="term" value="F:DNA-binding transcription factor activity"/>
    <property type="evidence" value="ECO:0007669"/>
    <property type="project" value="InterPro"/>
</dbReference>
<accession>A0AAU8DTQ4</accession>
<reference evidence="3" key="1">
    <citation type="submission" date="2024-05" db="EMBL/GenBank/DDBJ databases">
        <authorList>
            <person name="Cai S.Y."/>
            <person name="Jin L.M."/>
            <person name="Li H.R."/>
        </authorList>
    </citation>
    <scope>NUCLEOTIDE SEQUENCE</scope>
    <source>
        <strain evidence="3">A5-74</strain>
    </source>
</reference>
<dbReference type="Gene3D" id="1.10.1660.10">
    <property type="match status" value="1"/>
</dbReference>
<dbReference type="AlphaFoldDB" id="A0AAU8DTQ4"/>
<gene>
    <name evidence="3" type="ORF">ABLG96_08050</name>
</gene>
<dbReference type="PANTHER" id="PTHR30204:SF93">
    <property type="entry name" value="HTH MERR-TYPE DOMAIN-CONTAINING PROTEIN"/>
    <property type="match status" value="1"/>
</dbReference>
<evidence type="ECO:0000313" key="3">
    <source>
        <dbReference type="EMBL" id="XCG65231.1"/>
    </source>
</evidence>
<dbReference type="CDD" id="cd00592">
    <property type="entry name" value="HTH_MerR-like"/>
    <property type="match status" value="1"/>
</dbReference>
<dbReference type="GO" id="GO:0003677">
    <property type="term" value="F:DNA binding"/>
    <property type="evidence" value="ECO:0007669"/>
    <property type="project" value="UniProtKB-KW"/>
</dbReference>
<dbReference type="SUPFAM" id="SSF46955">
    <property type="entry name" value="Putative DNA-binding domain"/>
    <property type="match status" value="1"/>
</dbReference>
<dbReference type="PROSITE" id="PS50937">
    <property type="entry name" value="HTH_MERR_2"/>
    <property type="match status" value="1"/>
</dbReference>
<dbReference type="SMART" id="SM00422">
    <property type="entry name" value="HTH_MERR"/>
    <property type="match status" value="1"/>
</dbReference>
<dbReference type="PANTHER" id="PTHR30204">
    <property type="entry name" value="REDOX-CYCLING DRUG-SENSING TRANSCRIPTIONAL ACTIVATOR SOXR"/>
    <property type="match status" value="1"/>
</dbReference>